<dbReference type="PANTHER" id="PTHR15992">
    <property type="entry name" value="HOLLIDAY JUNCTION RECOGNITION PROTEIN"/>
    <property type="match status" value="1"/>
</dbReference>
<reference evidence="2 3" key="1">
    <citation type="submission" date="2019-09" db="EMBL/GenBank/DDBJ databases">
        <title>The hologenome of the rock-dwelling lichen Lasallia pustulata.</title>
        <authorList>
            <person name="Greshake Tzovaras B."/>
            <person name="Segers F."/>
            <person name="Bicker A."/>
            <person name="Dal Grande F."/>
            <person name="Otte J."/>
            <person name="Hankeln T."/>
            <person name="Schmitt I."/>
            <person name="Ebersberger I."/>
        </authorList>
    </citation>
    <scope>NUCLEOTIDE SEQUENCE [LARGE SCALE GENOMIC DNA]</scope>
    <source>
        <strain evidence="2">A1-1</strain>
    </source>
</reference>
<dbReference type="GO" id="GO:0042393">
    <property type="term" value="F:histone binding"/>
    <property type="evidence" value="ECO:0007669"/>
    <property type="project" value="InterPro"/>
</dbReference>
<dbReference type="PANTHER" id="PTHR15992:SF5">
    <property type="entry name" value="HOLLIDAY JUNCTION RECOGNITION PROTEIN"/>
    <property type="match status" value="1"/>
</dbReference>
<dbReference type="AlphaFoldDB" id="A0A5M8Q0R9"/>
<organism evidence="2 3">
    <name type="scientific">Lasallia pustulata</name>
    <dbReference type="NCBI Taxonomy" id="136370"/>
    <lineage>
        <taxon>Eukaryota</taxon>
        <taxon>Fungi</taxon>
        <taxon>Dikarya</taxon>
        <taxon>Ascomycota</taxon>
        <taxon>Pezizomycotina</taxon>
        <taxon>Lecanoromycetes</taxon>
        <taxon>OSLEUM clade</taxon>
        <taxon>Umbilicariomycetidae</taxon>
        <taxon>Umbilicariales</taxon>
        <taxon>Umbilicariaceae</taxon>
        <taxon>Lasallia</taxon>
    </lineage>
</organism>
<protein>
    <submittedName>
        <fullName evidence="2">Myb-like DNA-binding domain</fullName>
    </submittedName>
</protein>
<sequence>METPRKRSRVSSYEDPSLGLDELRARNDLKLKSAFESIFQKYSQDFSGVGDEVDLETGEIVVNNGHLLGMRDEVDIGYDRDDETDELGDDLLSGLEQGELRGLYMEKSLDLRYEEQEQHIRNAGSKAVQPIMDGNDSLIGDVEGEDLLAWKETNTEAVVDEQLDSEPEYPRRSFGSIGSSAHHVSLNTTSLGSTRSNGDPAVSHSGVNYLDFYDTVVEPAWRAPPLSIRSSGSVSRAVSTRSPYKNAIGRQRSSSPAGGSLWATGKTPGRPRKHSHGTRLPKLISNFGALVAGPPRGGLERTPNWLPTPSRSREALNPPALDTELDLNSDIACDVVDIKQKPLERLLVTPTKKSPARKAFKQSNPGLVQPSPQHSNNADTIVPRFSSPIQPEPKSSHRLSKGKRSVRQSKSSNAKEYSAKLDPKVIPLTPSRSWRLPGKSTKLRGAVSLTSMLGCDSDEDELCRPEKTVGSPNVGPVTTSLSSARKCGTPGFKCTRSICLRCA</sequence>
<feature type="region of interest" description="Disordered" evidence="1">
    <location>
        <begin position="294"/>
        <end position="318"/>
    </location>
</feature>
<gene>
    <name evidence="2" type="ORF">FRX48_00472</name>
</gene>
<dbReference type="GO" id="GO:0003677">
    <property type="term" value="F:DNA binding"/>
    <property type="evidence" value="ECO:0007669"/>
    <property type="project" value="UniProtKB-KW"/>
</dbReference>
<keyword evidence="2" id="KW-0238">DNA-binding</keyword>
<feature type="region of interest" description="Disordered" evidence="1">
    <location>
        <begin position="160"/>
        <end position="180"/>
    </location>
</feature>
<dbReference type="EMBL" id="VXIT01000001">
    <property type="protein sequence ID" value="KAA6415754.1"/>
    <property type="molecule type" value="Genomic_DNA"/>
</dbReference>
<dbReference type="Gene3D" id="1.10.20.10">
    <property type="entry name" value="Histone, subunit A"/>
    <property type="match status" value="1"/>
</dbReference>
<feature type="compositionally biased region" description="Polar residues" evidence="1">
    <location>
        <begin position="361"/>
        <end position="379"/>
    </location>
</feature>
<dbReference type="Pfam" id="PF10384">
    <property type="entry name" value="Scm3"/>
    <property type="match status" value="1"/>
</dbReference>
<feature type="region of interest" description="Disordered" evidence="1">
    <location>
        <begin position="228"/>
        <end position="279"/>
    </location>
</feature>
<evidence type="ECO:0000256" key="1">
    <source>
        <dbReference type="SAM" id="MobiDB-lite"/>
    </source>
</evidence>
<accession>A0A5M8Q0R9</accession>
<feature type="region of interest" description="Disordered" evidence="1">
    <location>
        <begin position="349"/>
        <end position="422"/>
    </location>
</feature>
<evidence type="ECO:0000313" key="3">
    <source>
        <dbReference type="Proteomes" id="UP000324767"/>
    </source>
</evidence>
<comment type="caution">
    <text evidence="2">The sequence shown here is derived from an EMBL/GenBank/DDBJ whole genome shotgun (WGS) entry which is preliminary data.</text>
</comment>
<proteinExistence type="predicted"/>
<evidence type="ECO:0000313" key="2">
    <source>
        <dbReference type="EMBL" id="KAA6415754.1"/>
    </source>
</evidence>
<dbReference type="GO" id="GO:0046982">
    <property type="term" value="F:protein heterodimerization activity"/>
    <property type="evidence" value="ECO:0007669"/>
    <property type="project" value="InterPro"/>
</dbReference>
<feature type="compositionally biased region" description="Basic residues" evidence="1">
    <location>
        <begin position="396"/>
        <end position="407"/>
    </location>
</feature>
<dbReference type="InterPro" id="IPR009072">
    <property type="entry name" value="Histone-fold"/>
</dbReference>
<feature type="compositionally biased region" description="Polar residues" evidence="1">
    <location>
        <begin position="228"/>
        <end position="243"/>
    </location>
</feature>
<dbReference type="Proteomes" id="UP000324767">
    <property type="component" value="Unassembled WGS sequence"/>
</dbReference>
<feature type="compositionally biased region" description="Basic residues" evidence="1">
    <location>
        <begin position="269"/>
        <end position="279"/>
    </location>
</feature>
<name>A0A5M8Q0R9_9LECA</name>
<dbReference type="GO" id="GO:0005634">
    <property type="term" value="C:nucleus"/>
    <property type="evidence" value="ECO:0007669"/>
    <property type="project" value="InterPro"/>
</dbReference>
<dbReference type="InterPro" id="IPR018465">
    <property type="entry name" value="Scm3/HJURP"/>
</dbReference>
<dbReference type="OrthoDB" id="2420608at2759"/>